<evidence type="ECO:0000256" key="2">
    <source>
        <dbReference type="ARBA" id="ARBA00023002"/>
    </source>
</evidence>
<keyword evidence="2" id="KW-0560">Oxidoreductase</keyword>
<dbReference type="PANTHER" id="PTHR10204:SF34">
    <property type="entry name" value="NAD(P)H DEHYDROGENASE [QUINONE] 1 ISOFORM 1"/>
    <property type="match status" value="1"/>
</dbReference>
<dbReference type="RefSeq" id="WP_146972770.1">
    <property type="nucleotide sequence ID" value="NZ_VOSL01000015.1"/>
</dbReference>
<dbReference type="Proteomes" id="UP000321046">
    <property type="component" value="Unassembled WGS sequence"/>
</dbReference>
<dbReference type="InterPro" id="IPR029039">
    <property type="entry name" value="Flavoprotein-like_sf"/>
</dbReference>
<organism evidence="4 5">
    <name type="scientific">Lujinxingia vulgaris</name>
    <dbReference type="NCBI Taxonomy" id="2600176"/>
    <lineage>
        <taxon>Bacteria</taxon>
        <taxon>Deltaproteobacteria</taxon>
        <taxon>Bradymonadales</taxon>
        <taxon>Lujinxingiaceae</taxon>
        <taxon>Lujinxingia</taxon>
    </lineage>
</organism>
<evidence type="ECO:0000313" key="5">
    <source>
        <dbReference type="Proteomes" id="UP000321046"/>
    </source>
</evidence>
<dbReference type="EMBL" id="VOSL01000015">
    <property type="protein sequence ID" value="TXD41788.1"/>
    <property type="molecule type" value="Genomic_DNA"/>
</dbReference>
<feature type="domain" description="Flavodoxin-like fold" evidence="3">
    <location>
        <begin position="4"/>
        <end position="190"/>
    </location>
</feature>
<dbReference type="AlphaFoldDB" id="A0A5C6XG21"/>
<dbReference type="Gene3D" id="3.40.50.360">
    <property type="match status" value="1"/>
</dbReference>
<comment type="caution">
    <text evidence="4">The sequence shown here is derived from an EMBL/GenBank/DDBJ whole genome shotgun (WGS) entry which is preliminary data.</text>
</comment>
<accession>A0A5C6XG21</accession>
<evidence type="ECO:0000259" key="3">
    <source>
        <dbReference type="Pfam" id="PF02525"/>
    </source>
</evidence>
<gene>
    <name evidence="4" type="ORF">FRC96_03580</name>
</gene>
<dbReference type="SUPFAM" id="SSF52218">
    <property type="entry name" value="Flavoproteins"/>
    <property type="match status" value="1"/>
</dbReference>
<dbReference type="GO" id="GO:0005829">
    <property type="term" value="C:cytosol"/>
    <property type="evidence" value="ECO:0007669"/>
    <property type="project" value="TreeGrafter"/>
</dbReference>
<dbReference type="GO" id="GO:0003955">
    <property type="term" value="F:NAD(P)H dehydrogenase (quinone) activity"/>
    <property type="evidence" value="ECO:0007669"/>
    <property type="project" value="TreeGrafter"/>
</dbReference>
<dbReference type="Pfam" id="PF02525">
    <property type="entry name" value="Flavodoxin_2"/>
    <property type="match status" value="1"/>
</dbReference>
<dbReference type="OrthoDB" id="9798454at2"/>
<sequence length="233" mass="25635">MRDILVLDAHPDPSPERFGHALAEAYADEIRRGGAPVGVLRLSELSFDPVLRDGLGVPQPWEADLHEAMEAIVRSRWVTMVFPTWWAGPPALLKGFIDRVLLPGVGYRHEGKALPTGLLAGRGARIVTTMDAPGWWYTLAHRRSVHASLIQGTLRYVGFGPVRSTTVYTLRELSEAQREQKLRQVRAAARKDLARANACQPVHDEVLADALAMRAPGAWRAGDQRAGEQIAGD</sequence>
<dbReference type="InterPro" id="IPR051545">
    <property type="entry name" value="NAD(P)H_dehydrogenase_qn"/>
</dbReference>
<name>A0A5C6XG21_9DELT</name>
<dbReference type="InterPro" id="IPR003680">
    <property type="entry name" value="Flavodoxin_fold"/>
</dbReference>
<reference evidence="4 5" key="1">
    <citation type="submission" date="2019-08" db="EMBL/GenBank/DDBJ databases">
        <title>Bradymonadales sp. TMQ2.</title>
        <authorList>
            <person name="Liang Q."/>
        </authorList>
    </citation>
    <scope>NUCLEOTIDE SEQUENCE [LARGE SCALE GENOMIC DNA]</scope>
    <source>
        <strain evidence="4 5">TMQ2</strain>
    </source>
</reference>
<evidence type="ECO:0000256" key="1">
    <source>
        <dbReference type="ARBA" id="ARBA00006252"/>
    </source>
</evidence>
<evidence type="ECO:0000313" key="4">
    <source>
        <dbReference type="EMBL" id="TXD41788.1"/>
    </source>
</evidence>
<dbReference type="PANTHER" id="PTHR10204">
    <property type="entry name" value="NAD P H OXIDOREDUCTASE-RELATED"/>
    <property type="match status" value="1"/>
</dbReference>
<proteinExistence type="inferred from homology"/>
<comment type="similarity">
    <text evidence="1">Belongs to the NAD(P)H dehydrogenase (quinone) family.</text>
</comment>
<protein>
    <submittedName>
        <fullName evidence="4">Flavodoxin family protein</fullName>
    </submittedName>
</protein>